<accession>Q7VH78</accession>
<evidence type="ECO:0000313" key="1">
    <source>
        <dbReference type="EMBL" id="AAP77686.1"/>
    </source>
</evidence>
<dbReference type="EMBL" id="AE017125">
    <property type="protein sequence ID" value="AAP77686.1"/>
    <property type="molecule type" value="Genomic_DNA"/>
</dbReference>
<dbReference type="HOGENOM" id="CLU_3365328_0_0_7"/>
<proteinExistence type="predicted"/>
<dbReference type="AlphaFoldDB" id="Q7VH78"/>
<gene>
    <name evidence="1" type="ordered locus">HH_1089</name>
</gene>
<name>Q7VH78_HELHP</name>
<dbReference type="KEGG" id="hhe:HH_1089"/>
<reference evidence="1 2" key="1">
    <citation type="journal article" date="2003" name="Proc. Natl. Acad. Sci. U.S.A.">
        <title>The complete genome sequence of the carcinogenic bacterium Helicobacter hepaticus.</title>
        <authorList>
            <person name="Suerbaum S."/>
            <person name="Josenhans C."/>
            <person name="Sterzenbach T."/>
            <person name="Drescher B."/>
            <person name="Brandt P."/>
            <person name="Bell M."/>
            <person name="Droege M."/>
            <person name="Fartmann B."/>
            <person name="Fischer H.-P."/>
            <person name="Ge Z."/>
            <person name="Hoerster A."/>
            <person name="Holland R."/>
            <person name="Klein K."/>
            <person name="Koenig J."/>
            <person name="Macko L."/>
            <person name="Mendz G.L."/>
            <person name="Nyakatura G."/>
            <person name="Schauer D.B."/>
            <person name="Shen Z."/>
            <person name="Weber J."/>
            <person name="Frosch M."/>
            <person name="Fox J.G."/>
        </authorList>
    </citation>
    <scope>NUCLEOTIDE SEQUENCE [LARGE SCALE GENOMIC DNA]</scope>
    <source>
        <strain evidence="2">ATCC 51449 / 3B1</strain>
    </source>
</reference>
<sequence>MPKFYKKKKNENFPIYIFDLYQNKIEKEYLLLISV</sequence>
<organism evidence="1 2">
    <name type="scientific">Helicobacter hepaticus (strain ATCC 51449 / 3B1)</name>
    <dbReference type="NCBI Taxonomy" id="235279"/>
    <lineage>
        <taxon>Bacteria</taxon>
        <taxon>Pseudomonadati</taxon>
        <taxon>Campylobacterota</taxon>
        <taxon>Epsilonproteobacteria</taxon>
        <taxon>Campylobacterales</taxon>
        <taxon>Helicobacteraceae</taxon>
        <taxon>Helicobacter</taxon>
    </lineage>
</organism>
<evidence type="ECO:0000313" key="2">
    <source>
        <dbReference type="Proteomes" id="UP000002495"/>
    </source>
</evidence>
<dbReference type="STRING" id="235279.HH_1089"/>
<keyword evidence="2" id="KW-1185">Reference proteome</keyword>
<dbReference type="Proteomes" id="UP000002495">
    <property type="component" value="Chromosome"/>
</dbReference>
<protein>
    <submittedName>
        <fullName evidence="1">Uncharacterized protein</fullName>
    </submittedName>
</protein>